<dbReference type="EMBL" id="BNJG01000003">
    <property type="protein sequence ID" value="GHO59791.1"/>
    <property type="molecule type" value="Genomic_DNA"/>
</dbReference>
<evidence type="ECO:0000313" key="3">
    <source>
        <dbReference type="Proteomes" id="UP000654345"/>
    </source>
</evidence>
<dbReference type="InterPro" id="IPR045155">
    <property type="entry name" value="Beta-lactam_cat"/>
</dbReference>
<gene>
    <name evidence="2" type="ORF">KSB_82660</name>
</gene>
<evidence type="ECO:0000313" key="2">
    <source>
        <dbReference type="EMBL" id="GHO59791.1"/>
    </source>
</evidence>
<dbReference type="PANTHER" id="PTHR35333:SF3">
    <property type="entry name" value="BETA-LACTAMASE-TYPE TRANSPEPTIDASE FOLD CONTAINING PROTEIN"/>
    <property type="match status" value="1"/>
</dbReference>
<dbReference type="Gene3D" id="3.40.710.10">
    <property type="entry name" value="DD-peptidase/beta-lactamase superfamily"/>
    <property type="match status" value="1"/>
</dbReference>
<protein>
    <recommendedName>
        <fullName evidence="1">Beta-lactamase class A catalytic domain-containing protein</fullName>
    </recommendedName>
</protein>
<evidence type="ECO:0000259" key="1">
    <source>
        <dbReference type="Pfam" id="PF13354"/>
    </source>
</evidence>
<dbReference type="Pfam" id="PF13354">
    <property type="entry name" value="Beta-lactamase2"/>
    <property type="match status" value="1"/>
</dbReference>
<name>A0ABQ3V4A1_9CHLR</name>
<dbReference type="SUPFAM" id="SSF56601">
    <property type="entry name" value="beta-lactamase/transpeptidase-like"/>
    <property type="match status" value="1"/>
</dbReference>
<reference evidence="2 3" key="1">
    <citation type="journal article" date="2021" name="Int. J. Syst. Evol. Microbiol.">
        <title>Reticulibacter mediterranei gen. nov., sp. nov., within the new family Reticulibacteraceae fam. nov., and Ktedonospora formicarum gen. nov., sp. nov., Ktedonobacter robiniae sp. nov., Dictyobacter formicarum sp. nov. and Dictyobacter arantiisoli sp. nov., belonging to the class Ktedonobacteria.</title>
        <authorList>
            <person name="Yabe S."/>
            <person name="Zheng Y."/>
            <person name="Wang C.M."/>
            <person name="Sakai Y."/>
            <person name="Abe K."/>
            <person name="Yokota A."/>
            <person name="Donadio S."/>
            <person name="Cavaletti L."/>
            <person name="Monciardini P."/>
        </authorList>
    </citation>
    <scope>NUCLEOTIDE SEQUENCE [LARGE SCALE GENOMIC DNA]</scope>
    <source>
        <strain evidence="2 3">SOSP1-30</strain>
    </source>
</reference>
<feature type="domain" description="Beta-lactamase class A catalytic" evidence="1">
    <location>
        <begin position="442"/>
        <end position="580"/>
    </location>
</feature>
<comment type="caution">
    <text evidence="2">The sequence shown here is derived from an EMBL/GenBank/DDBJ whole genome shotgun (WGS) entry which is preliminary data.</text>
</comment>
<dbReference type="InterPro" id="IPR000871">
    <property type="entry name" value="Beta-lactam_class-A"/>
</dbReference>
<dbReference type="PANTHER" id="PTHR35333">
    <property type="entry name" value="BETA-LACTAMASE"/>
    <property type="match status" value="1"/>
</dbReference>
<dbReference type="Proteomes" id="UP000654345">
    <property type="component" value="Unassembled WGS sequence"/>
</dbReference>
<accession>A0ABQ3V4A1</accession>
<proteinExistence type="predicted"/>
<sequence>MVMFGSSALLYSGCVFRGTNAVITNASNGANQWVGESKVTAPDFDFSVPEAQALSVSPLFERYTQSHGGTISLGAPLTAAFPTDQGWLQFFASGALLLPVSQQGHTQGNEASLVALSKHGVKDTDTGIVRLPLLQALLTAGSQVPIGGDKSHFTYINLRKATNPGLMLAAPAAGQTATASVSGKGIFVKGGTRAGQDVGHFIPQPFWSYVNRSDVSPDGWKTDFGLPLTEALSLSVTKDDGVHHLLVQAFERDGLVLDQGTVGASGQPQIQRLDTGTDYVHTIGLPAVAISAKQAIWALEDTALLSAPSAGQAVAHVGQNFPLILLGDTKWDTGMLWYHIQWAAPKGGGDGWVPANAITFTSPGNAPSQASMDALSPTLATYLAGIGNNAGAVVYDVSRQRYYAYNDGAQFIVASSMKVPIMLTFFDTIEQQGREPDDDEMNLLTTMIENSDNDSASALFFDKIGGATGIANYMQKIGVSGLNPSDDAWGYSTITPQTMVNLLTLLQEGKILTSHDRDISLNLMEHIESDQRFGVGDSVPDGATVAMKDGWVPGPDDQWAVNSSGIVTLGQETYIISVYTMESASLEDGQGIVQHVCDTVASLLT</sequence>
<dbReference type="InterPro" id="IPR012338">
    <property type="entry name" value="Beta-lactam/transpept-like"/>
</dbReference>
<dbReference type="RefSeq" id="WP_236038916.1">
    <property type="nucleotide sequence ID" value="NZ_BNJG01000003.1"/>
</dbReference>
<organism evidence="2 3">
    <name type="scientific">Ktedonobacter robiniae</name>
    <dbReference type="NCBI Taxonomy" id="2778365"/>
    <lineage>
        <taxon>Bacteria</taxon>
        <taxon>Bacillati</taxon>
        <taxon>Chloroflexota</taxon>
        <taxon>Ktedonobacteria</taxon>
        <taxon>Ktedonobacterales</taxon>
        <taxon>Ktedonobacteraceae</taxon>
        <taxon>Ktedonobacter</taxon>
    </lineage>
</organism>
<keyword evidence="3" id="KW-1185">Reference proteome</keyword>